<dbReference type="AlphaFoldDB" id="A0A6C0Y6C5"/>
<keyword evidence="1" id="KW-1133">Transmembrane helix</keyword>
<feature type="transmembrane region" description="Helical" evidence="1">
    <location>
        <begin position="12"/>
        <end position="36"/>
    </location>
</feature>
<geneLocation type="plasmid" evidence="3">
    <name>pb18-1</name>
</geneLocation>
<evidence type="ECO:0000313" key="3">
    <source>
        <dbReference type="Proteomes" id="UP000503440"/>
    </source>
</evidence>
<dbReference type="RefSeq" id="WP_163146434.1">
    <property type="nucleotide sequence ID" value="NZ_CP044456.1"/>
</dbReference>
<gene>
    <name evidence="2" type="ORF">FSC09_15390</name>
</gene>
<keyword evidence="1" id="KW-0472">Membrane</keyword>
<keyword evidence="2" id="KW-0614">Plasmid</keyword>
<protein>
    <submittedName>
        <fullName evidence="2">Uncharacterized protein</fullName>
    </submittedName>
</protein>
<organism evidence="2 3">
    <name type="scientific">Acinetobacter indicus</name>
    <dbReference type="NCBI Taxonomy" id="756892"/>
    <lineage>
        <taxon>Bacteria</taxon>
        <taxon>Pseudomonadati</taxon>
        <taxon>Pseudomonadota</taxon>
        <taxon>Gammaproteobacteria</taxon>
        <taxon>Moraxellales</taxon>
        <taxon>Moraxellaceae</taxon>
        <taxon>Acinetobacter</taxon>
    </lineage>
</organism>
<proteinExistence type="predicted"/>
<evidence type="ECO:0000256" key="1">
    <source>
        <dbReference type="SAM" id="Phobius"/>
    </source>
</evidence>
<reference evidence="2 3" key="1">
    <citation type="submission" date="2019-09" db="EMBL/GenBank/DDBJ databases">
        <title>Non-baumannii Acinetobacter spp. carrying blaNDM-1 isolated in China.</title>
        <authorList>
            <person name="Cui C."/>
            <person name="Chen C."/>
            <person name="Sun J."/>
            <person name="Liu Y."/>
        </authorList>
    </citation>
    <scope>NUCLEOTIDE SEQUENCE [LARGE SCALE GENOMIC DNA]</scope>
    <source>
        <strain evidence="2 3">B18</strain>
        <plasmid evidence="3">pb18-1</plasmid>
    </source>
</reference>
<dbReference type="EMBL" id="CP044456">
    <property type="protein sequence ID" value="QIC71774.1"/>
    <property type="molecule type" value="Genomic_DNA"/>
</dbReference>
<evidence type="ECO:0000313" key="2">
    <source>
        <dbReference type="EMBL" id="QIC71774.1"/>
    </source>
</evidence>
<sequence length="345" mass="38843">MSQTESKRKTVHAILFLISLAVLVVCANALTIQFAYIAHNWMALNILLPIILLIVSFFYIIWYVSPSLPFNTSPSFIFGVCGVFMLIFASAYLTANADKLRDMTVFKKQNLLDAQSKEFGIVKAIGRDHNVLIRLGNTKNSWAMSRLNLPNSSGASITLENAHCKLNYNGESIQDMTNAVAVNLPNVKTDIDIPKLMIMVHELAHCLDIKRDFATFNLDRVDPKHPHNIVIGTHAIAPQFRSAILVDDVETYYVEAGKSVLWKEAFADVYSIGFLYVQYPKIASSVTQNLISFRAKYASQDPTHDTTCWLANIENTVKPENVNELIEWSDKIRNNSECTKKMYAN</sequence>
<dbReference type="Proteomes" id="UP000503440">
    <property type="component" value="Plasmid pB18-1"/>
</dbReference>
<name>A0A6C0Y6C5_9GAMM</name>
<feature type="transmembrane region" description="Helical" evidence="1">
    <location>
        <begin position="42"/>
        <end position="64"/>
    </location>
</feature>
<feature type="transmembrane region" description="Helical" evidence="1">
    <location>
        <begin position="76"/>
        <end position="95"/>
    </location>
</feature>
<keyword evidence="1" id="KW-0812">Transmembrane</keyword>
<accession>A0A6C0Y6C5</accession>